<dbReference type="InterPro" id="IPR015424">
    <property type="entry name" value="PyrdxlP-dep_Trfase"/>
</dbReference>
<dbReference type="EC" id="4.4.1.13" evidence="2"/>
<feature type="domain" description="Aminotransferase class I/classII large" evidence="7">
    <location>
        <begin position="25"/>
        <end position="372"/>
    </location>
</feature>
<dbReference type="Proteomes" id="UP000809431">
    <property type="component" value="Unassembled WGS sequence"/>
</dbReference>
<gene>
    <name evidence="8" type="ORF">JMJ54_07790</name>
</gene>
<dbReference type="InterPro" id="IPR004839">
    <property type="entry name" value="Aminotransferase_I/II_large"/>
</dbReference>
<proteinExistence type="inferred from homology"/>
<name>A0ABS2BJD0_9NEIS</name>
<evidence type="ECO:0000313" key="8">
    <source>
        <dbReference type="EMBL" id="MBM3115727.1"/>
    </source>
</evidence>
<dbReference type="PANTHER" id="PTHR43525">
    <property type="entry name" value="PROTEIN MALY"/>
    <property type="match status" value="1"/>
</dbReference>
<comment type="similarity">
    <text evidence="6">Belongs to the class-II pyridoxal-phosphate-dependent aminotransferase family. MalY/PatB cystathionine beta-lyase subfamily.</text>
</comment>
<dbReference type="InterPro" id="IPR015422">
    <property type="entry name" value="PyrdxlP-dep_Trfase_small"/>
</dbReference>
<evidence type="ECO:0000256" key="5">
    <source>
        <dbReference type="ARBA" id="ARBA00023239"/>
    </source>
</evidence>
<comment type="caution">
    <text evidence="8">The sequence shown here is derived from an EMBL/GenBank/DDBJ whole genome shotgun (WGS) entry which is preliminary data.</text>
</comment>
<dbReference type="PANTHER" id="PTHR43525:SF1">
    <property type="entry name" value="PROTEIN MALY"/>
    <property type="match status" value="1"/>
</dbReference>
<dbReference type="NCBIfam" id="TIGR04350">
    <property type="entry name" value="C_S_lyase_PatB"/>
    <property type="match status" value="1"/>
</dbReference>
<dbReference type="InterPro" id="IPR027619">
    <property type="entry name" value="C-S_lyase_PatB-like"/>
</dbReference>
<dbReference type="RefSeq" id="WP_203537555.1">
    <property type="nucleotide sequence ID" value="NZ_JAESND010000003.1"/>
</dbReference>
<evidence type="ECO:0000256" key="2">
    <source>
        <dbReference type="ARBA" id="ARBA00012224"/>
    </source>
</evidence>
<keyword evidence="5 8" id="KW-0456">Lyase</keyword>
<organism evidence="8 9">
    <name type="scientific">Jeongeupia naejangsanensis</name>
    <dbReference type="NCBI Taxonomy" id="613195"/>
    <lineage>
        <taxon>Bacteria</taxon>
        <taxon>Pseudomonadati</taxon>
        <taxon>Pseudomonadota</taxon>
        <taxon>Betaproteobacteria</taxon>
        <taxon>Neisseriales</taxon>
        <taxon>Chitinibacteraceae</taxon>
        <taxon>Jeongeupia</taxon>
    </lineage>
</organism>
<evidence type="ECO:0000256" key="3">
    <source>
        <dbReference type="ARBA" id="ARBA00021531"/>
    </source>
</evidence>
<dbReference type="InterPro" id="IPR051798">
    <property type="entry name" value="Class-II_PLP-Dep_Aminotrans"/>
</dbReference>
<keyword evidence="4" id="KW-0663">Pyridoxal phosphate</keyword>
<evidence type="ECO:0000256" key="1">
    <source>
        <dbReference type="ARBA" id="ARBA00001933"/>
    </source>
</evidence>
<dbReference type="Gene3D" id="3.90.1150.10">
    <property type="entry name" value="Aspartate Aminotransferase, domain 1"/>
    <property type="match status" value="1"/>
</dbReference>
<evidence type="ECO:0000256" key="6">
    <source>
        <dbReference type="ARBA" id="ARBA00037974"/>
    </source>
</evidence>
<evidence type="ECO:0000256" key="4">
    <source>
        <dbReference type="ARBA" id="ARBA00022898"/>
    </source>
</evidence>
<dbReference type="Gene3D" id="3.40.640.10">
    <property type="entry name" value="Type I PLP-dependent aspartate aminotransferase-like (Major domain)"/>
    <property type="match status" value="1"/>
</dbReference>
<sequence length="380" mass="41322">MYDFTTPAAQHVADSYKWRKYAGRDILPLWVADMDFLSPPAITKALAERVAQGIFTYGEPTETALAALIAAARRDYGWAIEPAWLVPLPGLVTGLNVACRASGSGDVITATPIYPPFMSAPQFSGRKLVKLPLRETRLATGSHWEWDFDALDAAATQGATLMLCHPHNPVGRQWTLAELNRLGEIAEKHDLTVVSDEIHCDLLLEPGARHTPFASLSPALAARTITLMAPSKTYNVPGLGCAFAVIPNAERRHAFQKTMRGIIPHVNLLGYVALEAACRDGAAWRTELLSVLRSNRDEVVRALDGHQGLRVTVPQATFLAWIDCRGAGLQHPQHFFEQAGVGLSDGADFDAPGFVRLNFGCPRATLDSALARMRTALATL</sequence>
<dbReference type="SUPFAM" id="SSF53383">
    <property type="entry name" value="PLP-dependent transferases"/>
    <property type="match status" value="1"/>
</dbReference>
<evidence type="ECO:0000313" key="9">
    <source>
        <dbReference type="Proteomes" id="UP000809431"/>
    </source>
</evidence>
<dbReference type="GO" id="GO:0016829">
    <property type="term" value="F:lyase activity"/>
    <property type="evidence" value="ECO:0007669"/>
    <property type="project" value="UniProtKB-KW"/>
</dbReference>
<accession>A0ABS2BJD0</accession>
<comment type="cofactor">
    <cofactor evidence="1">
        <name>pyridoxal 5'-phosphate</name>
        <dbReference type="ChEBI" id="CHEBI:597326"/>
    </cofactor>
</comment>
<dbReference type="CDD" id="cd00609">
    <property type="entry name" value="AAT_like"/>
    <property type="match status" value="1"/>
</dbReference>
<reference evidence="8 9" key="1">
    <citation type="submission" date="2021-01" db="EMBL/GenBank/DDBJ databases">
        <title>Draft Genome Sequence and Polyhydroxyalkanoate Biosynthetic Potential of Jeongeupia naejangsanensis Type Strain DSM 24253.</title>
        <authorList>
            <person name="Turrini P."/>
            <person name="Artuso I."/>
            <person name="Lugli G.A."/>
            <person name="Frangipani E."/>
            <person name="Ventura M."/>
            <person name="Visca P."/>
        </authorList>
    </citation>
    <scope>NUCLEOTIDE SEQUENCE [LARGE SCALE GENOMIC DNA]</scope>
    <source>
        <strain evidence="8 9">DSM 24253</strain>
    </source>
</reference>
<dbReference type="Pfam" id="PF00155">
    <property type="entry name" value="Aminotran_1_2"/>
    <property type="match status" value="1"/>
</dbReference>
<protein>
    <recommendedName>
        <fullName evidence="3">Putative 8-amino-7-oxononanoate synthase</fullName>
        <ecNumber evidence="2">4.4.1.13</ecNumber>
    </recommendedName>
</protein>
<dbReference type="InterPro" id="IPR015421">
    <property type="entry name" value="PyrdxlP-dep_Trfase_major"/>
</dbReference>
<dbReference type="EMBL" id="JAESND010000003">
    <property type="protein sequence ID" value="MBM3115727.1"/>
    <property type="molecule type" value="Genomic_DNA"/>
</dbReference>
<keyword evidence="9" id="KW-1185">Reference proteome</keyword>
<evidence type="ECO:0000259" key="7">
    <source>
        <dbReference type="Pfam" id="PF00155"/>
    </source>
</evidence>